<organism evidence="2 3">
    <name type="scientific">Sphingomonas plantiphila</name>
    <dbReference type="NCBI Taxonomy" id="3163295"/>
    <lineage>
        <taxon>Bacteria</taxon>
        <taxon>Pseudomonadati</taxon>
        <taxon>Pseudomonadota</taxon>
        <taxon>Alphaproteobacteria</taxon>
        <taxon>Sphingomonadales</taxon>
        <taxon>Sphingomonadaceae</taxon>
        <taxon>Sphingomonas</taxon>
    </lineage>
</organism>
<comment type="caution">
    <text evidence="2">The sequence shown here is derived from an EMBL/GenBank/DDBJ whole genome shotgun (WGS) entry which is preliminary data.</text>
</comment>
<dbReference type="RefSeq" id="WP_408077020.1">
    <property type="nucleotide sequence ID" value="NZ_JBELQC010000001.1"/>
</dbReference>
<evidence type="ECO:0000313" key="2">
    <source>
        <dbReference type="EMBL" id="MFL9840066.1"/>
    </source>
</evidence>
<protein>
    <recommendedName>
        <fullName evidence="4">Secreted protein</fullName>
    </recommendedName>
</protein>
<feature type="signal peptide" evidence="1">
    <location>
        <begin position="1"/>
        <end position="19"/>
    </location>
</feature>
<evidence type="ECO:0008006" key="4">
    <source>
        <dbReference type="Google" id="ProtNLM"/>
    </source>
</evidence>
<name>A0ABW8YIH0_9SPHN</name>
<keyword evidence="1" id="KW-0732">Signal</keyword>
<proteinExistence type="predicted"/>
<accession>A0ABW8YIH0</accession>
<gene>
    <name evidence="2" type="ORF">ABS767_03740</name>
</gene>
<dbReference type="Proteomes" id="UP001629244">
    <property type="component" value="Unassembled WGS sequence"/>
</dbReference>
<dbReference type="EMBL" id="JBELQC010000001">
    <property type="protein sequence ID" value="MFL9840066.1"/>
    <property type="molecule type" value="Genomic_DNA"/>
</dbReference>
<reference evidence="2 3" key="1">
    <citation type="submission" date="2024-06" db="EMBL/GenBank/DDBJ databases">
        <authorList>
            <person name="Kaempfer P."/>
            <person name="Viver T."/>
        </authorList>
    </citation>
    <scope>NUCLEOTIDE SEQUENCE [LARGE SCALE GENOMIC DNA]</scope>
    <source>
        <strain evidence="2 3">ST-64</strain>
    </source>
</reference>
<keyword evidence="3" id="KW-1185">Reference proteome</keyword>
<evidence type="ECO:0000256" key="1">
    <source>
        <dbReference type="SAM" id="SignalP"/>
    </source>
</evidence>
<evidence type="ECO:0000313" key="3">
    <source>
        <dbReference type="Proteomes" id="UP001629244"/>
    </source>
</evidence>
<sequence>MLVAAFGLAFALVSATPVAEDAVTAAPAKPKKICKAEAATGTRLSRRKVCRTAAEWEAIQKQAVQDAREIQDNTQNRYSGG</sequence>
<feature type="chain" id="PRO_5046049189" description="Secreted protein" evidence="1">
    <location>
        <begin position="20"/>
        <end position="81"/>
    </location>
</feature>